<dbReference type="SUPFAM" id="SSF53167">
    <property type="entry name" value="Purine and uridine phosphorylases"/>
    <property type="match status" value="1"/>
</dbReference>
<dbReference type="InterPro" id="IPR053137">
    <property type="entry name" value="NLR-like"/>
</dbReference>
<sequence length="309" mass="33866">MASRESLTVGWVCALPEEYNAACAILDEELEGPEVKQEDRNAYVFGRIANHHVVITCLPLGRYGSSAATRAAKDMVRSFPQLRFVLLVGTAGGAPTAGRDIRLGDVVVSEPSGTSGGVIQYDHGKQIGGEFQRTGDLNSPPTVLLGALMEMRRRHHHPEKFGGIDGHLKPLSGHPQYQRPKEDQLFRSDAKHIGGPDCSKCDADALIIRQPRTSTRAFEVFYGTVASANTVMKDAVQRDAYANDPKINAFCFEMEAAGLMNDFPCMVIRGISNYSDSHKNDEWRQYAASTAAAYAKELLYVVKPVRPNP</sequence>
<protein>
    <recommendedName>
        <fullName evidence="1">Nucleoside phosphorylase domain-containing protein</fullName>
    </recommendedName>
</protein>
<comment type="caution">
    <text evidence="2">The sequence shown here is derived from an EMBL/GenBank/DDBJ whole genome shotgun (WGS) entry which is preliminary data.</text>
</comment>
<dbReference type="GO" id="GO:0009116">
    <property type="term" value="P:nucleoside metabolic process"/>
    <property type="evidence" value="ECO:0007669"/>
    <property type="project" value="InterPro"/>
</dbReference>
<evidence type="ECO:0000313" key="3">
    <source>
        <dbReference type="Proteomes" id="UP000236290"/>
    </source>
</evidence>
<dbReference type="InterPro" id="IPR000845">
    <property type="entry name" value="Nucleoside_phosphorylase_d"/>
</dbReference>
<dbReference type="Proteomes" id="UP000236290">
    <property type="component" value="Unassembled WGS sequence"/>
</dbReference>
<dbReference type="Gene3D" id="3.40.50.1580">
    <property type="entry name" value="Nucleoside phosphorylase domain"/>
    <property type="match status" value="1"/>
</dbReference>
<accession>A0A2K0UDV5</accession>
<evidence type="ECO:0000259" key="1">
    <source>
        <dbReference type="Pfam" id="PF01048"/>
    </source>
</evidence>
<feature type="domain" description="Nucleoside phosphorylase" evidence="1">
    <location>
        <begin position="9"/>
        <end position="296"/>
    </location>
</feature>
<dbReference type="Pfam" id="PF01048">
    <property type="entry name" value="PNP_UDP_1"/>
    <property type="match status" value="1"/>
</dbReference>
<dbReference type="InterPro" id="IPR035994">
    <property type="entry name" value="Nucleoside_phosphorylase_sf"/>
</dbReference>
<dbReference type="GO" id="GO:0003824">
    <property type="term" value="F:catalytic activity"/>
    <property type="evidence" value="ECO:0007669"/>
    <property type="project" value="InterPro"/>
</dbReference>
<gene>
    <name evidence="2" type="ORF">THARTR1_03873</name>
</gene>
<dbReference type="OrthoDB" id="1577640at2759"/>
<proteinExistence type="predicted"/>
<evidence type="ECO:0000313" key="2">
    <source>
        <dbReference type="EMBL" id="PNP55936.1"/>
    </source>
</evidence>
<dbReference type="PANTHER" id="PTHR46082">
    <property type="entry name" value="ATP/GTP-BINDING PROTEIN-RELATED"/>
    <property type="match status" value="1"/>
</dbReference>
<name>A0A2K0UDV5_TRIHA</name>
<dbReference type="EMBL" id="MTYI01000049">
    <property type="protein sequence ID" value="PNP55936.1"/>
    <property type="molecule type" value="Genomic_DNA"/>
</dbReference>
<organism evidence="2 3">
    <name type="scientific">Trichoderma harzianum</name>
    <name type="common">Hypocrea lixii</name>
    <dbReference type="NCBI Taxonomy" id="5544"/>
    <lineage>
        <taxon>Eukaryota</taxon>
        <taxon>Fungi</taxon>
        <taxon>Dikarya</taxon>
        <taxon>Ascomycota</taxon>
        <taxon>Pezizomycotina</taxon>
        <taxon>Sordariomycetes</taxon>
        <taxon>Hypocreomycetidae</taxon>
        <taxon>Hypocreales</taxon>
        <taxon>Hypocreaceae</taxon>
        <taxon>Trichoderma</taxon>
    </lineage>
</organism>
<dbReference type="AlphaFoldDB" id="A0A2K0UDV5"/>
<reference evidence="2 3" key="1">
    <citation type="submission" date="2017-02" db="EMBL/GenBank/DDBJ databases">
        <title>Genomes of Trichoderma spp. with biocontrol activity.</title>
        <authorList>
            <person name="Gardiner D."/>
            <person name="Kazan K."/>
            <person name="Vos C."/>
            <person name="Harvey P."/>
        </authorList>
    </citation>
    <scope>NUCLEOTIDE SEQUENCE [LARGE SCALE GENOMIC DNA]</scope>
    <source>
        <strain evidence="2 3">Tr1</strain>
    </source>
</reference>
<dbReference type="PANTHER" id="PTHR46082:SF11">
    <property type="entry name" value="AAA+ ATPASE DOMAIN-CONTAINING PROTEIN-RELATED"/>
    <property type="match status" value="1"/>
</dbReference>